<name>A0ABT7QXQ7_9BACT</name>
<dbReference type="RefSeq" id="WP_289413237.1">
    <property type="nucleotide sequence ID" value="NZ_JAQIBD010000002.1"/>
</dbReference>
<comment type="caution">
    <text evidence="1">The sequence shown here is derived from an EMBL/GenBank/DDBJ whole genome shotgun (WGS) entry which is preliminary data.</text>
</comment>
<protein>
    <recommendedName>
        <fullName evidence="3">Efflux transporter periplasmic adaptor subunit</fullName>
    </recommendedName>
</protein>
<accession>A0ABT7QXQ7</accession>
<keyword evidence="2" id="KW-1185">Reference proteome</keyword>
<reference evidence="1" key="1">
    <citation type="submission" date="2023-01" db="EMBL/GenBank/DDBJ databases">
        <title>Sulfurovum sp. zt1-1 genome assembly.</title>
        <authorList>
            <person name="Wang J."/>
        </authorList>
    </citation>
    <scope>NUCLEOTIDE SEQUENCE</scope>
    <source>
        <strain evidence="1">Zt1-1</strain>
    </source>
</reference>
<sequence>MLKKLIPLVILAFFAIGAYFMKMGMDNAVNMANPKKAQKSE</sequence>
<organism evidence="1 2">
    <name type="scientific">Sulfurovum zhangzhouensis</name>
    <dbReference type="NCBI Taxonomy" id="3019067"/>
    <lineage>
        <taxon>Bacteria</taxon>
        <taxon>Pseudomonadati</taxon>
        <taxon>Campylobacterota</taxon>
        <taxon>Epsilonproteobacteria</taxon>
        <taxon>Campylobacterales</taxon>
        <taxon>Sulfurovaceae</taxon>
        <taxon>Sulfurovum</taxon>
    </lineage>
</organism>
<dbReference type="Proteomes" id="UP001169069">
    <property type="component" value="Unassembled WGS sequence"/>
</dbReference>
<evidence type="ECO:0000313" key="1">
    <source>
        <dbReference type="EMBL" id="MDM5271619.1"/>
    </source>
</evidence>
<evidence type="ECO:0008006" key="3">
    <source>
        <dbReference type="Google" id="ProtNLM"/>
    </source>
</evidence>
<dbReference type="EMBL" id="JAQIBD010000002">
    <property type="protein sequence ID" value="MDM5271619.1"/>
    <property type="molecule type" value="Genomic_DNA"/>
</dbReference>
<gene>
    <name evidence="1" type="ORF">PGH07_05490</name>
</gene>
<evidence type="ECO:0000313" key="2">
    <source>
        <dbReference type="Proteomes" id="UP001169069"/>
    </source>
</evidence>
<proteinExistence type="predicted"/>